<reference evidence="1 2" key="1">
    <citation type="submission" date="2023-01" db="EMBL/GenBank/DDBJ databases">
        <title>Novel diversity within Roseofilum (Cyanobacteria; Desertifilaceae) from marine benthic mats with descriptions of four novel species.</title>
        <authorList>
            <person name="Wang Y."/>
            <person name="Berthold D.E."/>
            <person name="Hu J."/>
            <person name="Lefler F.W."/>
            <person name="Laughinghouse H.D. IV."/>
        </authorList>
    </citation>
    <scope>NUCLEOTIDE SEQUENCE [LARGE SCALE GENOMIC DNA]</scope>
    <source>
        <strain evidence="1 2">BLCC-M154</strain>
    </source>
</reference>
<evidence type="ECO:0000313" key="2">
    <source>
        <dbReference type="Proteomes" id="UP001235303"/>
    </source>
</evidence>
<dbReference type="InterPro" id="IPR029071">
    <property type="entry name" value="Ubiquitin-like_domsf"/>
</dbReference>
<accession>A0ABT7ASF3</accession>
<evidence type="ECO:0000313" key="1">
    <source>
        <dbReference type="EMBL" id="MDJ1169830.1"/>
    </source>
</evidence>
<dbReference type="SUPFAM" id="SSF54236">
    <property type="entry name" value="Ubiquitin-like"/>
    <property type="match status" value="1"/>
</dbReference>
<comment type="caution">
    <text evidence="1">The sequence shown here is derived from an EMBL/GenBank/DDBJ whole genome shotgun (WGS) entry which is preliminary data.</text>
</comment>
<gene>
    <name evidence="1" type="ORF">PMG71_10370</name>
</gene>
<name>A0ABT7ASF3_9CYAN</name>
<dbReference type="EMBL" id="JAQOSP010000070">
    <property type="protein sequence ID" value="MDJ1169830.1"/>
    <property type="molecule type" value="Genomic_DNA"/>
</dbReference>
<protein>
    <recommendedName>
        <fullName evidence="3">MoaD/ThiS family protein</fullName>
    </recommendedName>
</protein>
<sequence length="85" mass="9209">MAIAEITVLVKYPNAGKEEEATVPLDLQLGEFRKECHEIFGVPKTRNSTLILEKTGEIQSDNETFGSASIPKNAVFSFVPEVGGA</sequence>
<keyword evidence="2" id="KW-1185">Reference proteome</keyword>
<organism evidence="1 2">
    <name type="scientific">Roseofilum acuticapitatum BLCC-M154</name>
    <dbReference type="NCBI Taxonomy" id="3022444"/>
    <lineage>
        <taxon>Bacteria</taxon>
        <taxon>Bacillati</taxon>
        <taxon>Cyanobacteriota</taxon>
        <taxon>Cyanophyceae</taxon>
        <taxon>Desertifilales</taxon>
        <taxon>Desertifilaceae</taxon>
        <taxon>Roseofilum</taxon>
        <taxon>Roseofilum acuticapitatum</taxon>
    </lineage>
</organism>
<evidence type="ECO:0008006" key="3">
    <source>
        <dbReference type="Google" id="ProtNLM"/>
    </source>
</evidence>
<proteinExistence type="predicted"/>
<dbReference type="Proteomes" id="UP001235303">
    <property type="component" value="Unassembled WGS sequence"/>
</dbReference>
<dbReference type="RefSeq" id="WP_283753589.1">
    <property type="nucleotide sequence ID" value="NZ_JAQOSP010000070.1"/>
</dbReference>